<dbReference type="EMBL" id="BNCO01000006">
    <property type="protein sequence ID" value="GIL48655.1"/>
    <property type="molecule type" value="Genomic_DNA"/>
</dbReference>
<accession>A0A8J4AVD7</accession>
<name>A0A8J4AVD7_9CHLO</name>
<dbReference type="Gene3D" id="1.20.58.2190">
    <property type="match status" value="1"/>
</dbReference>
<reference evidence="2" key="1">
    <citation type="journal article" date="2021" name="Proc. Natl. Acad. Sci. U.S.A.">
        <title>Three genomes in the algal genus Volvox reveal the fate of a haploid sex-determining region after a transition to homothallism.</title>
        <authorList>
            <person name="Yamamoto K."/>
            <person name="Hamaji T."/>
            <person name="Kawai-Toyooka H."/>
            <person name="Matsuzaki R."/>
            <person name="Takahashi F."/>
            <person name="Nishimura Y."/>
            <person name="Kawachi M."/>
            <person name="Noguchi H."/>
            <person name="Minakuchi Y."/>
            <person name="Umen J.G."/>
            <person name="Toyoda A."/>
            <person name="Nozaki H."/>
        </authorList>
    </citation>
    <scope>NUCLEOTIDE SEQUENCE</scope>
    <source>
        <strain evidence="2">NIES-3780</strain>
    </source>
</reference>
<dbReference type="SMART" id="SM00580">
    <property type="entry name" value="PUG"/>
    <property type="match status" value="1"/>
</dbReference>
<dbReference type="Pfam" id="PF09409">
    <property type="entry name" value="PUB"/>
    <property type="match status" value="1"/>
</dbReference>
<dbReference type="AlphaFoldDB" id="A0A8J4AVD7"/>
<dbReference type="CDD" id="cd09212">
    <property type="entry name" value="PUB"/>
    <property type="match status" value="1"/>
</dbReference>
<keyword evidence="3" id="KW-1185">Reference proteome</keyword>
<dbReference type="InterPro" id="IPR018997">
    <property type="entry name" value="PUB_domain"/>
</dbReference>
<protein>
    <recommendedName>
        <fullName evidence="1">PUB domain-containing protein</fullName>
    </recommendedName>
</protein>
<evidence type="ECO:0000313" key="2">
    <source>
        <dbReference type="EMBL" id="GIL48655.1"/>
    </source>
</evidence>
<feature type="non-terminal residue" evidence="2">
    <location>
        <position position="1"/>
    </location>
</feature>
<proteinExistence type="predicted"/>
<dbReference type="SUPFAM" id="SSF143503">
    <property type="entry name" value="PUG domain-like"/>
    <property type="match status" value="1"/>
</dbReference>
<evidence type="ECO:0000313" key="3">
    <source>
        <dbReference type="Proteomes" id="UP000747399"/>
    </source>
</evidence>
<sequence length="208" mass="22504">VSPLSCLFAHRFSAGRGLPPVTWSSSELFFVQVINISGLGCLKASARKLKAAGELPIGETLLKPHFKLKCEIVRLEKMGYGGYVSAKLPPPKPSDVEAAVQAVKSMDAVEMIHKLVYNCAVQPKEDKFRKVRLANSKVKAVLGDTPGAVEALTALGWSLEEADGEPVLVVPTGKFMTMQQVRVVEAARDKLAKTLKDSHRHNTSSLLA</sequence>
<feature type="domain" description="PUB" evidence="1">
    <location>
        <begin position="104"/>
        <end position="181"/>
    </location>
</feature>
<evidence type="ECO:0000259" key="1">
    <source>
        <dbReference type="Pfam" id="PF09409"/>
    </source>
</evidence>
<gene>
    <name evidence="2" type="ORF">Vafri_5126</name>
</gene>
<dbReference type="InterPro" id="IPR036339">
    <property type="entry name" value="PUB-like_dom_sf"/>
</dbReference>
<comment type="caution">
    <text evidence="2">The sequence shown here is derived from an EMBL/GenBank/DDBJ whole genome shotgun (WGS) entry which is preliminary data.</text>
</comment>
<dbReference type="PANTHER" id="PTHR47694">
    <property type="entry name" value="PLANT UBX DOMAIN-CONTAINING PROTEIN 2"/>
    <property type="match status" value="1"/>
</dbReference>
<organism evidence="2 3">
    <name type="scientific">Volvox africanus</name>
    <dbReference type="NCBI Taxonomy" id="51714"/>
    <lineage>
        <taxon>Eukaryota</taxon>
        <taxon>Viridiplantae</taxon>
        <taxon>Chlorophyta</taxon>
        <taxon>core chlorophytes</taxon>
        <taxon>Chlorophyceae</taxon>
        <taxon>CS clade</taxon>
        <taxon>Chlamydomonadales</taxon>
        <taxon>Volvocaceae</taxon>
        <taxon>Volvox</taxon>
    </lineage>
</organism>
<dbReference type="Proteomes" id="UP000747399">
    <property type="component" value="Unassembled WGS sequence"/>
</dbReference>
<dbReference type="PANTHER" id="PTHR47694:SF1">
    <property type="entry name" value="PLANT UBX DOMAIN-CONTAINING PROTEIN 2"/>
    <property type="match status" value="1"/>
</dbReference>